<organism evidence="2 3">
    <name type="scientific">Fusarium acutatum</name>
    <dbReference type="NCBI Taxonomy" id="78861"/>
    <lineage>
        <taxon>Eukaryota</taxon>
        <taxon>Fungi</taxon>
        <taxon>Dikarya</taxon>
        <taxon>Ascomycota</taxon>
        <taxon>Pezizomycotina</taxon>
        <taxon>Sordariomycetes</taxon>
        <taxon>Hypocreomycetidae</taxon>
        <taxon>Hypocreales</taxon>
        <taxon>Nectriaceae</taxon>
        <taxon>Fusarium</taxon>
        <taxon>Fusarium fujikuroi species complex</taxon>
    </lineage>
</organism>
<gene>
    <name evidence="2" type="ORF">FACUT_10377</name>
</gene>
<keyword evidence="3" id="KW-1185">Reference proteome</keyword>
<evidence type="ECO:0000313" key="3">
    <source>
        <dbReference type="Proteomes" id="UP000536711"/>
    </source>
</evidence>
<comment type="caution">
    <text evidence="2">The sequence shown here is derived from an EMBL/GenBank/DDBJ whole genome shotgun (WGS) entry which is preliminary data.</text>
</comment>
<proteinExistence type="predicted"/>
<accession>A0A8H4JI65</accession>
<feature type="compositionally biased region" description="Low complexity" evidence="1">
    <location>
        <begin position="68"/>
        <end position="78"/>
    </location>
</feature>
<dbReference type="OrthoDB" id="3554680at2759"/>
<sequence>MLLSNNRNDHSSQSLRQSQVDELLDGNATNLEQILECYQIGKECAHAAVNFNVTTSHRPSQMDRSEGASEAPSASSLSHPQGPPTAGHALTRGSDDRLPRPTSVHTSAQLQKLPLVFVMEVSSTSERIFQEEKNTISYITSKLKPKELADQSYILPWDRQAYDPVPAHLIGNLQHSVGSNPSIIFENYLARICLEQSKIWFLMTDGVIEEERANAFANNITEAELHGTPCIIIVFGNRSRPPSRSKLSIGMSICAPSPHYAVLFHDVWSNEPFVVQAKGCFASLLPKGFYFKWFGGTKWTDFPQTSYDRLLRVRVPEPIRLSKDEVALPYGKVFDMKSIYSDSMSDQDKLHLVSNNSALDTIMVVARTRGEGFLVKLWIESLRRTTKRESFAIERDDVDSRGITVMASLLMAAEQELKAPNTRHKDIWSCLTSIASPRRSRSMQIHGTSDLDFNRASVRLQNKRNWANFEAKVEMERAALRRVTKGLQEVQSAIGILDEPLPNDPSLAPADTFWYPASGVKTGRDNDKLLASAQSKKLDKQDVDNTLFLSGFKGIRKLEKGARSRAYATCPVCREPNSIQTLLLRTSPKDNKTPHLPLPNQMLQLKCPLALGNCPEVDIILPLTCCDGCAFLLLRRNKQINPLQSSNQIAAALPLVSLQDNQNRKLWRQKLAEVFRHRFHDSTVLSVFLATICTEIENVPSLARSKSLKWCRDELSRLPGIHVPQSASPKLVTSLPSAVDNVVPPQQVAFFACLGNKFYLKTVLSQPVEGFVVLVQLATSMNVVKPEAIRKLVWKRLLCHFLEQDLRLRTNFGIEYAYAMLQEIIQESPSSGQGSNGKFVVALPKQRPSVSLTSLVNTYLIPPGSSAISHFFRIACFGEVYSTTEYNAALAMFLNILASIKYYGEEATDVLEEMQGVANKFRQFGEDMRSVFEDPTSVDEPGAAYVIAHLESWLKCIVSRN</sequence>
<dbReference type="Proteomes" id="UP000536711">
    <property type="component" value="Unassembled WGS sequence"/>
</dbReference>
<reference evidence="2 3" key="1">
    <citation type="submission" date="2020-01" db="EMBL/GenBank/DDBJ databases">
        <title>Identification and distribution of gene clusters putatively required for synthesis of sphingolipid metabolism inhibitors in phylogenetically diverse species of the filamentous fungus Fusarium.</title>
        <authorList>
            <person name="Kim H.-S."/>
            <person name="Busman M."/>
            <person name="Brown D.W."/>
            <person name="Divon H."/>
            <person name="Uhlig S."/>
            <person name="Proctor R.H."/>
        </authorList>
    </citation>
    <scope>NUCLEOTIDE SEQUENCE [LARGE SCALE GENOMIC DNA]</scope>
    <source>
        <strain evidence="2 3">NRRL 13308</strain>
    </source>
</reference>
<feature type="region of interest" description="Disordered" evidence="1">
    <location>
        <begin position="57"/>
        <end position="106"/>
    </location>
</feature>
<name>A0A8H4JI65_9HYPO</name>
<protein>
    <submittedName>
        <fullName evidence="2">Uncharacterized protein</fullName>
    </submittedName>
</protein>
<dbReference type="EMBL" id="JAADJF010000324">
    <property type="protein sequence ID" value="KAF4424230.1"/>
    <property type="molecule type" value="Genomic_DNA"/>
</dbReference>
<dbReference type="AlphaFoldDB" id="A0A8H4JI65"/>
<evidence type="ECO:0000313" key="2">
    <source>
        <dbReference type="EMBL" id="KAF4424230.1"/>
    </source>
</evidence>
<evidence type="ECO:0000256" key="1">
    <source>
        <dbReference type="SAM" id="MobiDB-lite"/>
    </source>
</evidence>